<evidence type="ECO:0000313" key="3">
    <source>
        <dbReference type="EMBL" id="OAV87739.1"/>
    </source>
</evidence>
<accession>A0A180G5K6</accession>
<protein>
    <submittedName>
        <fullName evidence="3 4">Uncharacterized protein</fullName>
    </submittedName>
</protein>
<dbReference type="PANTHER" id="PTHR13037:SF24">
    <property type="entry name" value="POLYCOMB PROTEIN PCL-RELATED"/>
    <property type="match status" value="1"/>
</dbReference>
<dbReference type="AlphaFoldDB" id="A0A180G5K6"/>
<keyword evidence="1" id="KW-0945">Host-virus interaction</keyword>
<gene>
    <name evidence="3" type="ORF">PTTG_29299</name>
</gene>
<reference evidence="4 5" key="3">
    <citation type="journal article" date="2017" name="G3 (Bethesda)">
        <title>Comparative analysis highlights variable genome content of wheat rusts and divergence of the mating loci.</title>
        <authorList>
            <person name="Cuomo C.A."/>
            <person name="Bakkeren G."/>
            <person name="Khalil H.B."/>
            <person name="Panwar V."/>
            <person name="Joly D."/>
            <person name="Linning R."/>
            <person name="Sakthikumar S."/>
            <person name="Song X."/>
            <person name="Adiconis X."/>
            <person name="Fan L."/>
            <person name="Goldberg J.M."/>
            <person name="Levin J.Z."/>
            <person name="Young S."/>
            <person name="Zeng Q."/>
            <person name="Anikster Y."/>
            <person name="Bruce M."/>
            <person name="Wang M."/>
            <person name="Yin C."/>
            <person name="McCallum B."/>
            <person name="Szabo L.J."/>
            <person name="Hulbert S."/>
            <person name="Chen X."/>
            <person name="Fellers J.P."/>
        </authorList>
    </citation>
    <scope>NUCLEOTIDE SEQUENCE</scope>
    <source>
        <strain evidence="5">Isolate 1-1 / race 1 (BBBD)</strain>
        <strain evidence="4">isolate 1-1 / race 1 (BBBD)</strain>
    </source>
</reference>
<feature type="region of interest" description="Disordered" evidence="2">
    <location>
        <begin position="1"/>
        <end position="31"/>
    </location>
</feature>
<feature type="compositionally biased region" description="Basic residues" evidence="2">
    <location>
        <begin position="161"/>
        <end position="170"/>
    </location>
</feature>
<proteinExistence type="predicted"/>
<feature type="compositionally biased region" description="Low complexity" evidence="2">
    <location>
        <begin position="298"/>
        <end position="314"/>
    </location>
</feature>
<reference evidence="3" key="1">
    <citation type="submission" date="2009-11" db="EMBL/GenBank/DDBJ databases">
        <authorList>
            <consortium name="The Broad Institute Genome Sequencing Platform"/>
            <person name="Ward D."/>
            <person name="Feldgarden M."/>
            <person name="Earl A."/>
            <person name="Young S.K."/>
            <person name="Zeng Q."/>
            <person name="Koehrsen M."/>
            <person name="Alvarado L."/>
            <person name="Berlin A."/>
            <person name="Bochicchio J."/>
            <person name="Borenstein D."/>
            <person name="Chapman S.B."/>
            <person name="Chen Z."/>
            <person name="Engels R."/>
            <person name="Freedman E."/>
            <person name="Gellesch M."/>
            <person name="Goldberg J."/>
            <person name="Griggs A."/>
            <person name="Gujja S."/>
            <person name="Heilman E."/>
            <person name="Heiman D."/>
            <person name="Hepburn T."/>
            <person name="Howarth C."/>
            <person name="Jen D."/>
            <person name="Larson L."/>
            <person name="Lewis B."/>
            <person name="Mehta T."/>
            <person name="Park D."/>
            <person name="Pearson M."/>
            <person name="Roberts A."/>
            <person name="Saif S."/>
            <person name="Shea T."/>
            <person name="Shenoy N."/>
            <person name="Sisk P."/>
            <person name="Stolte C."/>
            <person name="Sykes S."/>
            <person name="Thomson T."/>
            <person name="Walk T."/>
            <person name="White J."/>
            <person name="Yandava C."/>
            <person name="Izard J."/>
            <person name="Baranova O.V."/>
            <person name="Blanton J.M."/>
            <person name="Tanner A.C."/>
            <person name="Dewhirst F.E."/>
            <person name="Haas B."/>
            <person name="Nusbaum C."/>
            <person name="Birren B."/>
        </authorList>
    </citation>
    <scope>NUCLEOTIDE SEQUENCE [LARGE SCALE GENOMIC DNA]</scope>
    <source>
        <strain evidence="3">1-1 BBBD Race 1</strain>
    </source>
</reference>
<reference evidence="4" key="4">
    <citation type="submission" date="2025-05" db="UniProtKB">
        <authorList>
            <consortium name="EnsemblFungi"/>
        </authorList>
    </citation>
    <scope>IDENTIFICATION</scope>
    <source>
        <strain evidence="4">isolate 1-1 / race 1 (BBBD)</strain>
    </source>
</reference>
<feature type="region of interest" description="Disordered" evidence="2">
    <location>
        <begin position="142"/>
        <end position="324"/>
    </location>
</feature>
<dbReference type="EMBL" id="ADAS02000293">
    <property type="protein sequence ID" value="OAV87739.1"/>
    <property type="molecule type" value="Genomic_DNA"/>
</dbReference>
<feature type="compositionally biased region" description="Polar residues" evidence="2">
    <location>
        <begin position="250"/>
        <end position="266"/>
    </location>
</feature>
<name>A0A180G5K6_PUCT1</name>
<dbReference type="OrthoDB" id="2505140at2759"/>
<sequence length="751" mass="81241">MSSNDPDPGPPVPLPAQSSISLEDPSTPPPTLQFIQQNFPGQPLPAPTFEEFALSSTIHSLPEPLHPGQSVLESEIQQITAEEFNRNIKTAETTLLGLTNLKLPRSLKRKIAECAHDIEHSKKTFEQTGEIPEDEGIRINQARPSRVSSAIATSTSTSTKKPTKRIKKARSVNPASLLTKGDKPAADVNSTTVATISDGHDAAPSGANNTSQAPSPRPATTLGTPPPTNPNPITQTKSPVEVSKPVDPPDSQSAPEASHGANSGSADVNGDEHHHSEETQLLGSGLEPTPGNDHNDTSQASQLPSSSQPNPSASGVGGTTGSSTSLTILQSTNVRMSVTAIDHVVGGVKPNWERYKTTWEALSNLALFRAQSLQSPGPHEPHLHFERTTCSYAAWIKTIASVADDFLAPSPNDQWNCPDVVDFPLISVFSEREKTGSSDPFISPTVKSKHPESTIIRFLHRLQSPPATVITDWAKVVAASVEVMAFKLYNPPPPTPDTNHDTLTQGLQVLEWAEGLKKSLSTYETPPDSQPTSAAPDVEIILRSHAIDVLTDFAKTIIDVFMGYVIFQVHALSGPPLTNSQLQQQSRAKKASGNSSVSDPSALNSTSQDSPVKANKAATRRLQLFQSRHNFQPLTYFVLGGVRGLFIASKNYRHTPVSECMSFIQSMAVITQHSKVPRTPEEPIWKNLSAYLLQIFQPAFQSPGKILPLQKKPDPHELAQAITVDFLTHWRTKQPTSPFLIPQAPHQITNK</sequence>
<dbReference type="EnsemblFungi" id="PTTG_29299-t43_1">
    <property type="protein sequence ID" value="PTTG_29299-t43_1-p1"/>
    <property type="gene ID" value="PTTG_29299"/>
</dbReference>
<evidence type="ECO:0000313" key="5">
    <source>
        <dbReference type="Proteomes" id="UP000005240"/>
    </source>
</evidence>
<dbReference type="Proteomes" id="UP000005240">
    <property type="component" value="Unassembled WGS sequence"/>
</dbReference>
<feature type="compositionally biased region" description="Low complexity" evidence="2">
    <location>
        <begin position="145"/>
        <end position="160"/>
    </location>
</feature>
<feature type="region of interest" description="Disordered" evidence="2">
    <location>
        <begin position="578"/>
        <end position="613"/>
    </location>
</feature>
<organism evidence="3">
    <name type="scientific">Puccinia triticina (isolate 1-1 / race 1 (BBBD))</name>
    <name type="common">Brown leaf rust fungus</name>
    <dbReference type="NCBI Taxonomy" id="630390"/>
    <lineage>
        <taxon>Eukaryota</taxon>
        <taxon>Fungi</taxon>
        <taxon>Dikarya</taxon>
        <taxon>Basidiomycota</taxon>
        <taxon>Pucciniomycotina</taxon>
        <taxon>Pucciniomycetes</taxon>
        <taxon>Pucciniales</taxon>
        <taxon>Pucciniaceae</taxon>
        <taxon>Puccinia</taxon>
    </lineage>
</organism>
<evidence type="ECO:0000256" key="1">
    <source>
        <dbReference type="ARBA" id="ARBA00022581"/>
    </source>
</evidence>
<evidence type="ECO:0000313" key="4">
    <source>
        <dbReference type="EnsemblFungi" id="PTTG_29299-t43_1-p1"/>
    </source>
</evidence>
<feature type="compositionally biased region" description="Polar residues" evidence="2">
    <location>
        <begin position="578"/>
        <end position="610"/>
    </location>
</feature>
<reference evidence="3" key="2">
    <citation type="submission" date="2016-05" db="EMBL/GenBank/DDBJ databases">
        <title>Comparative analysis highlights variable genome content of wheat rusts and divergence of the mating loci.</title>
        <authorList>
            <person name="Cuomo C.A."/>
            <person name="Bakkeren G."/>
            <person name="Szabo L."/>
            <person name="Khalil H."/>
            <person name="Joly D."/>
            <person name="Goldberg J."/>
            <person name="Young S."/>
            <person name="Zeng Q."/>
            <person name="Fellers J."/>
        </authorList>
    </citation>
    <scope>NUCLEOTIDE SEQUENCE [LARGE SCALE GENOMIC DNA]</scope>
    <source>
        <strain evidence="3">1-1 BBBD Race 1</strain>
    </source>
</reference>
<dbReference type="VEuPathDB" id="FungiDB:PTTG_29299"/>
<dbReference type="PANTHER" id="PTHR13037">
    <property type="entry name" value="FORMIN"/>
    <property type="match status" value="1"/>
</dbReference>
<keyword evidence="5" id="KW-1185">Reference proteome</keyword>
<evidence type="ECO:0000256" key="2">
    <source>
        <dbReference type="SAM" id="MobiDB-lite"/>
    </source>
</evidence>